<accession>A0A0D0DX68</accession>
<dbReference type="InParanoid" id="A0A0D0DX68"/>
<reference evidence="2" key="2">
    <citation type="submission" date="2015-01" db="EMBL/GenBank/DDBJ databases">
        <title>Evolutionary Origins and Diversification of the Mycorrhizal Mutualists.</title>
        <authorList>
            <consortium name="DOE Joint Genome Institute"/>
            <consortium name="Mycorrhizal Genomics Consortium"/>
            <person name="Kohler A."/>
            <person name="Kuo A."/>
            <person name="Nagy L.G."/>
            <person name="Floudas D."/>
            <person name="Copeland A."/>
            <person name="Barry K.W."/>
            <person name="Cichocki N."/>
            <person name="Veneault-Fourrey C."/>
            <person name="LaButti K."/>
            <person name="Lindquist E.A."/>
            <person name="Lipzen A."/>
            <person name="Lundell T."/>
            <person name="Morin E."/>
            <person name="Murat C."/>
            <person name="Riley R."/>
            <person name="Ohm R."/>
            <person name="Sun H."/>
            <person name="Tunlid A."/>
            <person name="Henrissat B."/>
            <person name="Grigoriev I.V."/>
            <person name="Hibbett D.S."/>
            <person name="Martin F."/>
        </authorList>
    </citation>
    <scope>NUCLEOTIDE SEQUENCE [LARGE SCALE GENOMIC DNA]</scope>
    <source>
        <strain evidence="2">Ve08.2h10</strain>
    </source>
</reference>
<evidence type="ECO:0000313" key="2">
    <source>
        <dbReference type="Proteomes" id="UP000054538"/>
    </source>
</evidence>
<evidence type="ECO:0000313" key="1">
    <source>
        <dbReference type="EMBL" id="KIK94621.1"/>
    </source>
</evidence>
<dbReference type="HOGENOM" id="CLU_2441505_0_0_1"/>
<reference evidence="1 2" key="1">
    <citation type="submission" date="2014-04" db="EMBL/GenBank/DDBJ databases">
        <authorList>
            <consortium name="DOE Joint Genome Institute"/>
            <person name="Kuo A."/>
            <person name="Kohler A."/>
            <person name="Jargeat P."/>
            <person name="Nagy L.G."/>
            <person name="Floudas D."/>
            <person name="Copeland A."/>
            <person name="Barry K.W."/>
            <person name="Cichocki N."/>
            <person name="Veneault-Fourrey C."/>
            <person name="LaButti K."/>
            <person name="Lindquist E.A."/>
            <person name="Lipzen A."/>
            <person name="Lundell T."/>
            <person name="Morin E."/>
            <person name="Murat C."/>
            <person name="Sun H."/>
            <person name="Tunlid A."/>
            <person name="Henrissat B."/>
            <person name="Grigoriev I.V."/>
            <person name="Hibbett D.S."/>
            <person name="Martin F."/>
            <person name="Nordberg H.P."/>
            <person name="Cantor M.N."/>
            <person name="Hua S.X."/>
        </authorList>
    </citation>
    <scope>NUCLEOTIDE SEQUENCE [LARGE SCALE GENOMIC DNA]</scope>
    <source>
        <strain evidence="1 2">Ve08.2h10</strain>
    </source>
</reference>
<name>A0A0D0DX68_9AGAM</name>
<organism evidence="1 2">
    <name type="scientific">Paxillus rubicundulus Ve08.2h10</name>
    <dbReference type="NCBI Taxonomy" id="930991"/>
    <lineage>
        <taxon>Eukaryota</taxon>
        <taxon>Fungi</taxon>
        <taxon>Dikarya</taxon>
        <taxon>Basidiomycota</taxon>
        <taxon>Agaricomycotina</taxon>
        <taxon>Agaricomycetes</taxon>
        <taxon>Agaricomycetidae</taxon>
        <taxon>Boletales</taxon>
        <taxon>Paxilineae</taxon>
        <taxon>Paxillaceae</taxon>
        <taxon>Paxillus</taxon>
    </lineage>
</organism>
<keyword evidence="2" id="KW-1185">Reference proteome</keyword>
<dbReference type="AlphaFoldDB" id="A0A0D0DX68"/>
<sequence length="90" mass="10287">MNEMVPHRWAGLVCVEGDTLPTSFKWYEISTGEKFVFFLRHGGSDYPPQHNCVQSSPMCRPSICHEHSRLVSLQMKTVFSNQCLPFANDP</sequence>
<proteinExistence type="predicted"/>
<dbReference type="Proteomes" id="UP000054538">
    <property type="component" value="Unassembled WGS sequence"/>
</dbReference>
<dbReference type="EMBL" id="KN825094">
    <property type="protein sequence ID" value="KIK94621.1"/>
    <property type="molecule type" value="Genomic_DNA"/>
</dbReference>
<protein>
    <submittedName>
        <fullName evidence="1">Uncharacterized protein</fullName>
    </submittedName>
</protein>
<gene>
    <name evidence="1" type="ORF">PAXRUDRAFT_437514</name>
</gene>